<dbReference type="Proteomes" id="UP000242715">
    <property type="component" value="Unassembled WGS sequence"/>
</dbReference>
<name>A0A2Z6MEF7_TRISU</name>
<dbReference type="InterPro" id="IPR009943">
    <property type="entry name" value="DUF1475"/>
</dbReference>
<evidence type="ECO:0000313" key="3">
    <source>
        <dbReference type="Proteomes" id="UP000242715"/>
    </source>
</evidence>
<dbReference type="PANTHER" id="PTHR36318">
    <property type="entry name" value="OS06G0581300 PROTEIN"/>
    <property type="match status" value="1"/>
</dbReference>
<dbReference type="PANTHER" id="PTHR36318:SF3">
    <property type="entry name" value="OS06G0581300 PROTEIN"/>
    <property type="match status" value="1"/>
</dbReference>
<proteinExistence type="predicted"/>
<keyword evidence="3" id="KW-1185">Reference proteome</keyword>
<dbReference type="AlphaFoldDB" id="A0A2Z6MEF7"/>
<feature type="transmembrane region" description="Helical" evidence="1">
    <location>
        <begin position="146"/>
        <end position="170"/>
    </location>
</feature>
<keyword evidence="1" id="KW-1133">Transmembrane helix</keyword>
<keyword evidence="1" id="KW-0812">Transmembrane</keyword>
<gene>
    <name evidence="2" type="ORF">TSUD_42350</name>
</gene>
<accession>A0A2Z6MEF7</accession>
<dbReference type="Pfam" id="PF07343">
    <property type="entry name" value="DUF1475"/>
    <property type="match status" value="1"/>
</dbReference>
<reference evidence="3" key="1">
    <citation type="journal article" date="2017" name="Front. Plant Sci.">
        <title>Climate Clever Clovers: New Paradigm to Reduce the Environmental Footprint of Ruminants by Breeding Low Methanogenic Forages Utilizing Haplotype Variation.</title>
        <authorList>
            <person name="Kaur P."/>
            <person name="Appels R."/>
            <person name="Bayer P.E."/>
            <person name="Keeble-Gagnere G."/>
            <person name="Wang J."/>
            <person name="Hirakawa H."/>
            <person name="Shirasawa K."/>
            <person name="Vercoe P."/>
            <person name="Stefanova K."/>
            <person name="Durmic Z."/>
            <person name="Nichols P."/>
            <person name="Revell C."/>
            <person name="Isobe S.N."/>
            <person name="Edwards D."/>
            <person name="Erskine W."/>
        </authorList>
    </citation>
    <scope>NUCLEOTIDE SEQUENCE [LARGE SCALE GENOMIC DNA]</scope>
    <source>
        <strain evidence="3">cv. Daliak</strain>
    </source>
</reference>
<feature type="transmembrane region" description="Helical" evidence="1">
    <location>
        <begin position="6"/>
        <end position="28"/>
    </location>
</feature>
<evidence type="ECO:0000313" key="2">
    <source>
        <dbReference type="EMBL" id="GAU13281.1"/>
    </source>
</evidence>
<protein>
    <submittedName>
        <fullName evidence="2">Uncharacterized protein</fullName>
    </submittedName>
</protein>
<evidence type="ECO:0000256" key="1">
    <source>
        <dbReference type="SAM" id="Phobius"/>
    </source>
</evidence>
<sequence length="246" mass="28127">MVKNLSILTILFGLLGALMLPILLLTFFNEGFPFRKQILTPIATCAYIVVQYLKLTPSQESSDHMYHIMLRNGTELKTKYSFVVTLRILFSILGAVMIGTLVYTLVTDGSPFRRELLTRWMLATLAGFYINVLALTVWVAYKESSWICAVFWTILLICFGSVATCAYVVWQLFQISCYDPAYFILVKHNHRQARSNRCWFILFCKLIGSKIDSYFNYADRGLGSRLGCLGKYLAPMKRTEALDKDV</sequence>
<feature type="transmembrane region" description="Helical" evidence="1">
    <location>
        <begin position="117"/>
        <end position="139"/>
    </location>
</feature>
<organism evidence="2 3">
    <name type="scientific">Trifolium subterraneum</name>
    <name type="common">Subterranean clover</name>
    <dbReference type="NCBI Taxonomy" id="3900"/>
    <lineage>
        <taxon>Eukaryota</taxon>
        <taxon>Viridiplantae</taxon>
        <taxon>Streptophyta</taxon>
        <taxon>Embryophyta</taxon>
        <taxon>Tracheophyta</taxon>
        <taxon>Spermatophyta</taxon>
        <taxon>Magnoliopsida</taxon>
        <taxon>eudicotyledons</taxon>
        <taxon>Gunneridae</taxon>
        <taxon>Pentapetalae</taxon>
        <taxon>rosids</taxon>
        <taxon>fabids</taxon>
        <taxon>Fabales</taxon>
        <taxon>Fabaceae</taxon>
        <taxon>Papilionoideae</taxon>
        <taxon>50 kb inversion clade</taxon>
        <taxon>NPAAA clade</taxon>
        <taxon>Hologalegina</taxon>
        <taxon>IRL clade</taxon>
        <taxon>Trifolieae</taxon>
        <taxon>Trifolium</taxon>
    </lineage>
</organism>
<keyword evidence="1" id="KW-0472">Membrane</keyword>
<dbReference type="EMBL" id="DF973135">
    <property type="protein sequence ID" value="GAU13281.1"/>
    <property type="molecule type" value="Genomic_DNA"/>
</dbReference>
<feature type="transmembrane region" description="Helical" evidence="1">
    <location>
        <begin position="80"/>
        <end position="105"/>
    </location>
</feature>
<dbReference type="OrthoDB" id="611851at2759"/>